<feature type="region of interest" description="Disordered" evidence="2">
    <location>
        <begin position="398"/>
        <end position="553"/>
    </location>
</feature>
<dbReference type="GeneID" id="92031088"/>
<feature type="compositionally biased region" description="Acidic residues" evidence="2">
    <location>
        <begin position="450"/>
        <end position="466"/>
    </location>
</feature>
<name>A0ABR1LQM7_9PEZI</name>
<dbReference type="Proteomes" id="UP001360953">
    <property type="component" value="Unassembled WGS sequence"/>
</dbReference>
<feature type="compositionally biased region" description="Basic and acidic residues" evidence="2">
    <location>
        <begin position="535"/>
        <end position="553"/>
    </location>
</feature>
<evidence type="ECO:0000256" key="2">
    <source>
        <dbReference type="SAM" id="MobiDB-lite"/>
    </source>
</evidence>
<proteinExistence type="predicted"/>
<dbReference type="RefSeq" id="XP_066655201.1">
    <property type="nucleotide sequence ID" value="XM_066798182.1"/>
</dbReference>
<dbReference type="EMBL" id="JBBPEH010000006">
    <property type="protein sequence ID" value="KAK7537050.1"/>
    <property type="molecule type" value="Genomic_DNA"/>
</dbReference>
<evidence type="ECO:0000256" key="1">
    <source>
        <dbReference type="SAM" id="Coils"/>
    </source>
</evidence>
<protein>
    <submittedName>
        <fullName evidence="3">Uncharacterized protein</fullName>
    </submittedName>
</protein>
<gene>
    <name evidence="3" type="ORF">J3D65DRAFT_603087</name>
</gene>
<feature type="coiled-coil region" evidence="1">
    <location>
        <begin position="318"/>
        <end position="355"/>
    </location>
</feature>
<feature type="compositionally biased region" description="Polar residues" evidence="2">
    <location>
        <begin position="115"/>
        <end position="130"/>
    </location>
</feature>
<feature type="compositionally biased region" description="Basic and acidic residues" evidence="2">
    <location>
        <begin position="412"/>
        <end position="424"/>
    </location>
</feature>
<sequence>MWRFKWQCKCVQGGFRRYCIIFCGARYIRDEDALERVEEALDRVAERDRVALYDCDRDRGRGYSRDILDLRPYRKSSRNDVEIKGKEVKPDFGTGKPTNKFYDLFVGERRRRVDGTQSEESSSDPAQQSPCAGVPATCTRPLSIIRYNLFRRQRLDPPTTSTPHPVRRLHLASSTFNLSKASSGPTRRLSKSPEHLTSVRGFTTVKTSILNTLGTMNTNINPESGSVLVGGNMEGYQKLEDIEIFEALAADDDEKALNLAKRALLDPHLPLYYRFKYELLAASLEGGDPWPHAEEAEKALKYLEEDVEDNPHENEVYQKESNEAVRRLHKDLEILKEDLREYERKEAAAELAQEQVNQGLFVTFLVQSSPLQTKLDLTELDQGGLSVPAHWRVNRAGTPASMSAASIDSEAECQKSEGARDMHGDLPMAQSDMPRSPLKCKSTPLSQVEEAVESGEAGEAEPEDEHDGQFDKSRHRSSTATHSATKKGSKLPAPVPVRLRPGCTGHYQKSLHLRSSSVRSAKHHTHPTKGSSVKKQKDDVDCCETRTHEGKPN</sequence>
<accession>A0ABR1LQM7</accession>
<organism evidence="3 4">
    <name type="scientific">Phyllosticta citribraziliensis</name>
    <dbReference type="NCBI Taxonomy" id="989973"/>
    <lineage>
        <taxon>Eukaryota</taxon>
        <taxon>Fungi</taxon>
        <taxon>Dikarya</taxon>
        <taxon>Ascomycota</taxon>
        <taxon>Pezizomycotina</taxon>
        <taxon>Dothideomycetes</taxon>
        <taxon>Dothideomycetes incertae sedis</taxon>
        <taxon>Botryosphaeriales</taxon>
        <taxon>Phyllostictaceae</taxon>
        <taxon>Phyllosticta</taxon>
    </lineage>
</organism>
<keyword evidence="1" id="KW-0175">Coiled coil</keyword>
<keyword evidence="4" id="KW-1185">Reference proteome</keyword>
<reference evidence="3 4" key="1">
    <citation type="submission" date="2024-04" db="EMBL/GenBank/DDBJ databases">
        <title>Phyllosticta paracitricarpa is synonymous to the EU quarantine fungus P. citricarpa based on phylogenomic analyses.</title>
        <authorList>
            <consortium name="Lawrence Berkeley National Laboratory"/>
            <person name="Van ingen-buijs V.A."/>
            <person name="Van westerhoven A.C."/>
            <person name="Haridas S."/>
            <person name="Skiadas P."/>
            <person name="Martin F."/>
            <person name="Groenewald J.Z."/>
            <person name="Crous P.W."/>
            <person name="Seidl M.F."/>
        </authorList>
    </citation>
    <scope>NUCLEOTIDE SEQUENCE [LARGE SCALE GENOMIC DNA]</scope>
    <source>
        <strain evidence="3 4">CPC 17464</strain>
    </source>
</reference>
<comment type="caution">
    <text evidence="3">The sequence shown here is derived from an EMBL/GenBank/DDBJ whole genome shotgun (WGS) entry which is preliminary data.</text>
</comment>
<evidence type="ECO:0000313" key="4">
    <source>
        <dbReference type="Proteomes" id="UP001360953"/>
    </source>
</evidence>
<evidence type="ECO:0000313" key="3">
    <source>
        <dbReference type="EMBL" id="KAK7537050.1"/>
    </source>
</evidence>
<feature type="region of interest" description="Disordered" evidence="2">
    <location>
        <begin position="112"/>
        <end position="135"/>
    </location>
</feature>